<comment type="caution">
    <text evidence="1">The sequence shown here is derived from an EMBL/GenBank/DDBJ whole genome shotgun (WGS) entry which is preliminary data.</text>
</comment>
<sequence>MFAIQCHKHNSRVCGIQPITAEQGEEREGARSLVKKNRTENGRGRGYDHVCTTGKVNENATPHITRSKAERSIAKIVVATAGDCKHHISVREEHAADRSV</sequence>
<dbReference type="EMBL" id="CM055763">
    <property type="protein sequence ID" value="KAJ7985163.1"/>
    <property type="molecule type" value="Genomic_DNA"/>
</dbReference>
<keyword evidence="2" id="KW-1185">Reference proteome</keyword>
<proteinExistence type="predicted"/>
<evidence type="ECO:0000313" key="1">
    <source>
        <dbReference type="EMBL" id="KAJ7985163.1"/>
    </source>
</evidence>
<dbReference type="Proteomes" id="UP001157502">
    <property type="component" value="Chromosome 36"/>
</dbReference>
<evidence type="ECO:0000313" key="2">
    <source>
        <dbReference type="Proteomes" id="UP001157502"/>
    </source>
</evidence>
<accession>A0ACC2F191</accession>
<organism evidence="1 2">
    <name type="scientific">Dallia pectoralis</name>
    <name type="common">Alaska blackfish</name>
    <dbReference type="NCBI Taxonomy" id="75939"/>
    <lineage>
        <taxon>Eukaryota</taxon>
        <taxon>Metazoa</taxon>
        <taxon>Chordata</taxon>
        <taxon>Craniata</taxon>
        <taxon>Vertebrata</taxon>
        <taxon>Euteleostomi</taxon>
        <taxon>Actinopterygii</taxon>
        <taxon>Neopterygii</taxon>
        <taxon>Teleostei</taxon>
        <taxon>Protacanthopterygii</taxon>
        <taxon>Esociformes</taxon>
        <taxon>Umbridae</taxon>
        <taxon>Dallia</taxon>
    </lineage>
</organism>
<name>A0ACC2F191_DALPE</name>
<reference evidence="1" key="1">
    <citation type="submission" date="2021-05" db="EMBL/GenBank/DDBJ databases">
        <authorList>
            <person name="Pan Q."/>
            <person name="Jouanno E."/>
            <person name="Zahm M."/>
            <person name="Klopp C."/>
            <person name="Cabau C."/>
            <person name="Louis A."/>
            <person name="Berthelot C."/>
            <person name="Parey E."/>
            <person name="Roest Crollius H."/>
            <person name="Montfort J."/>
            <person name="Robinson-Rechavi M."/>
            <person name="Bouchez O."/>
            <person name="Lampietro C."/>
            <person name="Lopez Roques C."/>
            <person name="Donnadieu C."/>
            <person name="Postlethwait J."/>
            <person name="Bobe J."/>
            <person name="Dillon D."/>
            <person name="Chandos A."/>
            <person name="von Hippel F."/>
            <person name="Guiguen Y."/>
        </authorList>
    </citation>
    <scope>NUCLEOTIDE SEQUENCE</scope>
    <source>
        <strain evidence="1">YG-Jan2019</strain>
    </source>
</reference>
<protein>
    <submittedName>
        <fullName evidence="1">Uncharacterized protein</fullName>
    </submittedName>
</protein>
<gene>
    <name evidence="1" type="ORF">DPEC_G00349230</name>
</gene>